<reference evidence="10" key="2">
    <citation type="book" date="2010" name="Current Research, Technology and Education Topics in Applied Microbiology and Microbial Biotechnology Vol.2" publisher="Formatex Research Center" city="Spain">
        <title>Comparison of marine and terrestrial carbazole-degrading bacteria.</title>
        <editorList>
            <person name="Mendez-Vilas A."/>
        </editorList>
        <authorList>
            <person name="Maeda R."/>
            <person name="Ito Y."/>
            <person name="Iwata K."/>
            <person name="Omori T."/>
        </authorList>
    </citation>
    <scope>NUCLEOTIDE SEQUENCE</scope>
    <source>
        <strain evidence="10">OC13S</strain>
    </source>
</reference>
<feature type="domain" description="2Fe-2S ferredoxin-type" evidence="9">
    <location>
        <begin position="5"/>
        <end position="96"/>
    </location>
</feature>
<keyword evidence="6" id="KW-0408">Iron</keyword>
<keyword evidence="4" id="KW-0479">Metal-binding</keyword>
<dbReference type="Pfam" id="PF00111">
    <property type="entry name" value="Fer2"/>
    <property type="match status" value="1"/>
</dbReference>
<protein>
    <submittedName>
        <fullName evidence="10">Ferredoxin component of carbazole 1,9a-dioxygenase</fullName>
    </submittedName>
</protein>
<proteinExistence type="inferred from homology"/>
<dbReference type="SUPFAM" id="SSF54292">
    <property type="entry name" value="2Fe-2S ferredoxin-like"/>
    <property type="match status" value="1"/>
</dbReference>
<dbReference type="EMBL" id="AB500217">
    <property type="protein sequence ID" value="BAH60857.1"/>
    <property type="molecule type" value="Genomic_DNA"/>
</dbReference>
<evidence type="ECO:0000256" key="7">
    <source>
        <dbReference type="ARBA" id="ARBA00023014"/>
    </source>
</evidence>
<gene>
    <name evidence="10" type="primary">carAc</name>
</gene>
<dbReference type="PANTHER" id="PTHR43112">
    <property type="entry name" value="FERREDOXIN"/>
    <property type="match status" value="1"/>
</dbReference>
<dbReference type="InterPro" id="IPR001041">
    <property type="entry name" value="2Fe-2S_ferredoxin-type"/>
</dbReference>
<dbReference type="AlphaFoldDB" id="C4B8G5"/>
<comment type="cofactor">
    <cofactor evidence="8">
        <name>[2Fe-2S] cluster</name>
        <dbReference type="ChEBI" id="CHEBI:190135"/>
    </cofactor>
</comment>
<dbReference type="GO" id="GO:0051537">
    <property type="term" value="F:2 iron, 2 sulfur cluster binding"/>
    <property type="evidence" value="ECO:0007669"/>
    <property type="project" value="UniProtKB-KW"/>
</dbReference>
<comment type="similarity">
    <text evidence="1">Belongs to the 2Fe2S plant-type ferredoxin family.</text>
</comment>
<dbReference type="GO" id="GO:0051213">
    <property type="term" value="F:dioxygenase activity"/>
    <property type="evidence" value="ECO:0007669"/>
    <property type="project" value="UniProtKB-KW"/>
</dbReference>
<keyword evidence="10" id="KW-0223">Dioxygenase</keyword>
<evidence type="ECO:0000256" key="4">
    <source>
        <dbReference type="ARBA" id="ARBA00022723"/>
    </source>
</evidence>
<keyword evidence="10" id="KW-0560">Oxidoreductase</keyword>
<reference evidence="10" key="1">
    <citation type="submission" date="2009-05" db="EMBL/GenBank/DDBJ databases">
        <authorList>
            <person name="Iwata K."/>
        </authorList>
    </citation>
    <scope>NUCLEOTIDE SEQUENCE</scope>
    <source>
        <strain evidence="10">OC13S</strain>
    </source>
</reference>
<dbReference type="PANTHER" id="PTHR43112:SF3">
    <property type="entry name" value="FERREDOXIN-2, CHLOROPLASTIC"/>
    <property type="match status" value="1"/>
</dbReference>
<evidence type="ECO:0000313" key="10">
    <source>
        <dbReference type="EMBL" id="BAH60857.1"/>
    </source>
</evidence>
<dbReference type="GO" id="GO:0046872">
    <property type="term" value="F:metal ion binding"/>
    <property type="evidence" value="ECO:0007669"/>
    <property type="project" value="UniProtKB-KW"/>
</dbReference>
<organism evidence="10">
    <name type="scientific">carbazole-degrading bacterium OC13S</name>
    <dbReference type="NCBI Taxonomy" id="586730"/>
    <lineage>
        <taxon>Bacteria</taxon>
    </lineage>
</organism>
<evidence type="ECO:0000256" key="8">
    <source>
        <dbReference type="ARBA" id="ARBA00034078"/>
    </source>
</evidence>
<keyword evidence="2" id="KW-0813">Transport</keyword>
<dbReference type="InterPro" id="IPR012675">
    <property type="entry name" value="Beta-grasp_dom_sf"/>
</dbReference>
<keyword evidence="3" id="KW-0001">2Fe-2S</keyword>
<sequence>MTKVYKIRVHLDGEDLEFQMSEDAANIVDAAFDADITLPTSCRSGSCCTCRALVTEGEVIMETNMALDDDEVEQGYTLSCQAKPISDIVSLDFDAD</sequence>
<dbReference type="InterPro" id="IPR036010">
    <property type="entry name" value="2Fe-2S_ferredoxin-like_sf"/>
</dbReference>
<dbReference type="Gene3D" id="3.10.20.30">
    <property type="match status" value="1"/>
</dbReference>
<evidence type="ECO:0000256" key="2">
    <source>
        <dbReference type="ARBA" id="ARBA00022448"/>
    </source>
</evidence>
<evidence type="ECO:0000256" key="5">
    <source>
        <dbReference type="ARBA" id="ARBA00022982"/>
    </source>
</evidence>
<keyword evidence="7" id="KW-0411">Iron-sulfur</keyword>
<evidence type="ECO:0000259" key="9">
    <source>
        <dbReference type="PROSITE" id="PS51085"/>
    </source>
</evidence>
<dbReference type="CDD" id="cd00207">
    <property type="entry name" value="fer2"/>
    <property type="match status" value="1"/>
</dbReference>
<evidence type="ECO:0000256" key="3">
    <source>
        <dbReference type="ARBA" id="ARBA00022714"/>
    </source>
</evidence>
<evidence type="ECO:0000256" key="1">
    <source>
        <dbReference type="ARBA" id="ARBA00007874"/>
    </source>
</evidence>
<evidence type="ECO:0000256" key="6">
    <source>
        <dbReference type="ARBA" id="ARBA00023004"/>
    </source>
</evidence>
<name>C4B8G5_UNCXX</name>
<dbReference type="PROSITE" id="PS51085">
    <property type="entry name" value="2FE2S_FER_2"/>
    <property type="match status" value="1"/>
</dbReference>
<accession>C4B8G5</accession>
<keyword evidence="5" id="KW-0249">Electron transport</keyword>